<gene>
    <name evidence="7" type="ORF">SAMN05443244_1603</name>
</gene>
<evidence type="ECO:0000313" key="8">
    <source>
        <dbReference type="Proteomes" id="UP000182409"/>
    </source>
</evidence>
<dbReference type="InterPro" id="IPR006094">
    <property type="entry name" value="Oxid_FAD_bind_N"/>
</dbReference>
<sequence length="531" mass="58104">MPHCGLPQCSDGVFSSAGQNLIETVTRNDSLYPALSRGRNARFPYTDAEAVARVELCETAEDVADALRRAVAAGLRPTVRAGAHCYEDFVVNNPNGVLIDVRKLSQISAAPGGGYQVGPGAVLGEIYSALFEQAGLNLPLGSCYTVGAGGHISGGGYGLLTRQQGLTVDFLTAADVLTVDASGKVVAQRVDRHHHPDLFRAIRGAGGANFGIITNFYFDKLPAAPKQLTSGGVSFPWDTMTEEQFIHIAQTYGNYMATRGQEKDTWPMFAMMGLSHKGPNGRIGIGMNWHDMDGKNDLSVPTEFLDLFLKCGDASSDSDPQTSAHAPVSRFQVSPCVEGKHRFSTTPWIEATVGRGSGGSGGYGTTRGKYKSCYMKQNFTTAELKRMYAWLTRDIPDVNTGCVIAVDSYGGAANQRHLAHETSVPQRSSVMKLQFQMYWQKPEEDAARLKYFDEMYTDIYSANVQGKHAGTPFEGANYEGCYINYPDVDMARYDFWPQLYYGTGDLYPFLKKVKHRYDPHNVFHNSMSIGA</sequence>
<accession>A0A1H4LHZ0</accession>
<evidence type="ECO:0000256" key="3">
    <source>
        <dbReference type="ARBA" id="ARBA00022630"/>
    </source>
</evidence>
<evidence type="ECO:0000313" key="7">
    <source>
        <dbReference type="EMBL" id="SEB70284.1"/>
    </source>
</evidence>
<dbReference type="Pfam" id="PF01565">
    <property type="entry name" value="FAD_binding_4"/>
    <property type="match status" value="1"/>
</dbReference>
<dbReference type="InterPro" id="IPR016166">
    <property type="entry name" value="FAD-bd_PCMH"/>
</dbReference>
<dbReference type="PANTHER" id="PTHR42973:SF39">
    <property type="entry name" value="FAD-BINDING PCMH-TYPE DOMAIN-CONTAINING PROTEIN"/>
    <property type="match status" value="1"/>
</dbReference>
<dbReference type="InterPro" id="IPR016169">
    <property type="entry name" value="FAD-bd_PCMH_sub2"/>
</dbReference>
<reference evidence="7 8" key="1">
    <citation type="submission" date="2016-10" db="EMBL/GenBank/DDBJ databases">
        <authorList>
            <person name="de Groot N.N."/>
        </authorList>
    </citation>
    <scope>NUCLEOTIDE SEQUENCE [LARGE SCALE GENOMIC DNA]</scope>
    <source>
        <strain evidence="7 8">AB35.6</strain>
    </source>
</reference>
<name>A0A1H4LHZ0_9BACT</name>
<dbReference type="InterPro" id="IPR050416">
    <property type="entry name" value="FAD-linked_Oxidoreductase"/>
</dbReference>
<evidence type="ECO:0000256" key="4">
    <source>
        <dbReference type="ARBA" id="ARBA00022827"/>
    </source>
</evidence>
<dbReference type="SUPFAM" id="SSF56176">
    <property type="entry name" value="FAD-binding/transporter-associated domain-like"/>
    <property type="match status" value="1"/>
</dbReference>
<dbReference type="GO" id="GO:0016491">
    <property type="term" value="F:oxidoreductase activity"/>
    <property type="evidence" value="ECO:0007669"/>
    <property type="project" value="UniProtKB-KW"/>
</dbReference>
<evidence type="ECO:0000256" key="2">
    <source>
        <dbReference type="ARBA" id="ARBA00005466"/>
    </source>
</evidence>
<dbReference type="InterPro" id="IPR012951">
    <property type="entry name" value="BBE"/>
</dbReference>
<dbReference type="PROSITE" id="PS51387">
    <property type="entry name" value="FAD_PCMH"/>
    <property type="match status" value="1"/>
</dbReference>
<dbReference type="Gene3D" id="3.40.462.20">
    <property type="match status" value="1"/>
</dbReference>
<organism evidence="7 8">
    <name type="scientific">Terriglobus roseus</name>
    <dbReference type="NCBI Taxonomy" id="392734"/>
    <lineage>
        <taxon>Bacteria</taxon>
        <taxon>Pseudomonadati</taxon>
        <taxon>Acidobacteriota</taxon>
        <taxon>Terriglobia</taxon>
        <taxon>Terriglobales</taxon>
        <taxon>Acidobacteriaceae</taxon>
        <taxon>Terriglobus</taxon>
    </lineage>
</organism>
<dbReference type="InterPro" id="IPR036318">
    <property type="entry name" value="FAD-bd_PCMH-like_sf"/>
</dbReference>
<dbReference type="Proteomes" id="UP000182409">
    <property type="component" value="Unassembled WGS sequence"/>
</dbReference>
<protein>
    <submittedName>
        <fullName evidence="7">FAD/FMN-containing dehydrogenase</fullName>
    </submittedName>
</protein>
<evidence type="ECO:0000256" key="5">
    <source>
        <dbReference type="ARBA" id="ARBA00023002"/>
    </source>
</evidence>
<keyword evidence="5" id="KW-0560">Oxidoreductase</keyword>
<keyword evidence="3" id="KW-0285">Flavoprotein</keyword>
<proteinExistence type="inferred from homology"/>
<dbReference type="AlphaFoldDB" id="A0A1H4LHZ0"/>
<comment type="cofactor">
    <cofactor evidence="1">
        <name>FAD</name>
        <dbReference type="ChEBI" id="CHEBI:57692"/>
    </cofactor>
</comment>
<comment type="similarity">
    <text evidence="2">Belongs to the oxygen-dependent FAD-linked oxidoreductase family.</text>
</comment>
<dbReference type="PANTHER" id="PTHR42973">
    <property type="entry name" value="BINDING OXIDOREDUCTASE, PUTATIVE (AFU_ORTHOLOGUE AFUA_1G17690)-RELATED"/>
    <property type="match status" value="1"/>
</dbReference>
<dbReference type="Pfam" id="PF08031">
    <property type="entry name" value="BBE"/>
    <property type="match status" value="1"/>
</dbReference>
<dbReference type="Gene3D" id="3.30.465.10">
    <property type="match status" value="1"/>
</dbReference>
<dbReference type="GO" id="GO:0071949">
    <property type="term" value="F:FAD binding"/>
    <property type="evidence" value="ECO:0007669"/>
    <property type="project" value="InterPro"/>
</dbReference>
<keyword evidence="4" id="KW-0274">FAD</keyword>
<dbReference type="EMBL" id="FNSD01000001">
    <property type="protein sequence ID" value="SEB70284.1"/>
    <property type="molecule type" value="Genomic_DNA"/>
</dbReference>
<evidence type="ECO:0000259" key="6">
    <source>
        <dbReference type="PROSITE" id="PS51387"/>
    </source>
</evidence>
<feature type="domain" description="FAD-binding PCMH-type" evidence="6">
    <location>
        <begin position="46"/>
        <end position="223"/>
    </location>
</feature>
<evidence type="ECO:0000256" key="1">
    <source>
        <dbReference type="ARBA" id="ARBA00001974"/>
    </source>
</evidence>